<sequence length="237" mass="27200">MANPHFASPFNFEKRCQCEGQEIVAKGEKGQYPLEYSRMATQIDQFFRLFSVFTYHDYVRQFVQFLYAHSDLKLLPEGTVKTICGEPISHNHLAGKSVALYFADGEDSKCTSFLPILIQFYKTINEGGQCQKIEVIFVSLDKNEDSYNHHRALMPWLSIDFNHPIAQVLKKHYRVMKPREVFIHGVGPRSPPPALVIIGSEGEEKQFLPITSGREEGVRGLLRWDWRNSIFNPFAAS</sequence>
<accession>A0ABQ7J641</accession>
<keyword evidence="4" id="KW-0520">NAD</keyword>
<evidence type="ECO:0000256" key="6">
    <source>
        <dbReference type="ARBA" id="ARBA00047804"/>
    </source>
</evidence>
<gene>
    <name evidence="8" type="ORF">IE077_004201</name>
</gene>
<dbReference type="EC" id="1.8.1.8" evidence="1"/>
<dbReference type="SUPFAM" id="SSF52833">
    <property type="entry name" value="Thioredoxin-like"/>
    <property type="match status" value="1"/>
</dbReference>
<protein>
    <recommendedName>
        <fullName evidence="1">protein-disulfide reductase</fullName>
        <ecNumber evidence="1">1.8.1.8</ecNumber>
    </recommendedName>
</protein>
<dbReference type="PANTHER" id="PTHR13871">
    <property type="entry name" value="THIOREDOXIN"/>
    <property type="match status" value="1"/>
</dbReference>
<comment type="catalytic activity">
    <reaction evidence="6">
        <text>[protein]-dithiol + NADP(+) = [protein]-disulfide + NADPH + H(+)</text>
        <dbReference type="Rhea" id="RHEA:18753"/>
        <dbReference type="Rhea" id="RHEA-COMP:10593"/>
        <dbReference type="Rhea" id="RHEA-COMP:10594"/>
        <dbReference type="ChEBI" id="CHEBI:15378"/>
        <dbReference type="ChEBI" id="CHEBI:29950"/>
        <dbReference type="ChEBI" id="CHEBI:50058"/>
        <dbReference type="ChEBI" id="CHEBI:57783"/>
        <dbReference type="ChEBI" id="CHEBI:58349"/>
        <dbReference type="EC" id="1.8.1.8"/>
    </reaction>
</comment>
<proteinExistence type="predicted"/>
<keyword evidence="3" id="KW-0560">Oxidoreductase</keyword>
<comment type="caution">
    <text evidence="8">The sequence shown here is derived from an EMBL/GenBank/DDBJ whole genome shotgun (WGS) entry which is preliminary data.</text>
</comment>
<dbReference type="InterPro" id="IPR036249">
    <property type="entry name" value="Thioredoxin-like_sf"/>
</dbReference>
<dbReference type="InterPro" id="IPR052259">
    <property type="entry name" value="Nucleoredoxin-like"/>
</dbReference>
<evidence type="ECO:0000259" key="7">
    <source>
        <dbReference type="Pfam" id="PF13905"/>
    </source>
</evidence>
<dbReference type="Pfam" id="PF13905">
    <property type="entry name" value="Thioredoxin_8"/>
    <property type="match status" value="1"/>
</dbReference>
<evidence type="ECO:0000256" key="1">
    <source>
        <dbReference type="ARBA" id="ARBA00012612"/>
    </source>
</evidence>
<dbReference type="EMBL" id="JADAQX010000754">
    <property type="protein sequence ID" value="KAF8819448.1"/>
    <property type="molecule type" value="Genomic_DNA"/>
</dbReference>
<dbReference type="Proteomes" id="UP000823046">
    <property type="component" value="Unassembled WGS sequence"/>
</dbReference>
<reference evidence="8 9" key="1">
    <citation type="journal article" date="2020" name="bioRxiv">
        <title>Metabolic contributions of an alphaproteobacterial endosymbiont in the apicomplexan Cardiosporidium cionae.</title>
        <authorList>
            <person name="Hunter E.S."/>
            <person name="Paight C.J."/>
            <person name="Lane C.E."/>
        </authorList>
    </citation>
    <scope>NUCLEOTIDE SEQUENCE [LARGE SCALE GENOMIC DNA]</scope>
    <source>
        <strain evidence="8">ESH_2018</strain>
    </source>
</reference>
<evidence type="ECO:0000256" key="5">
    <source>
        <dbReference type="ARBA" id="ARBA00047388"/>
    </source>
</evidence>
<feature type="domain" description="Thioredoxin-like fold" evidence="7">
    <location>
        <begin position="95"/>
        <end position="203"/>
    </location>
</feature>
<evidence type="ECO:0000256" key="3">
    <source>
        <dbReference type="ARBA" id="ARBA00023002"/>
    </source>
</evidence>
<evidence type="ECO:0000256" key="2">
    <source>
        <dbReference type="ARBA" id="ARBA00022737"/>
    </source>
</evidence>
<dbReference type="Gene3D" id="3.40.30.10">
    <property type="entry name" value="Glutaredoxin"/>
    <property type="match status" value="1"/>
</dbReference>
<keyword evidence="9" id="KW-1185">Reference proteome</keyword>
<evidence type="ECO:0000313" key="9">
    <source>
        <dbReference type="Proteomes" id="UP000823046"/>
    </source>
</evidence>
<comment type="catalytic activity">
    <reaction evidence="5">
        <text>[protein]-dithiol + NAD(+) = [protein]-disulfide + NADH + H(+)</text>
        <dbReference type="Rhea" id="RHEA:18749"/>
        <dbReference type="Rhea" id="RHEA-COMP:10593"/>
        <dbReference type="Rhea" id="RHEA-COMP:10594"/>
        <dbReference type="ChEBI" id="CHEBI:15378"/>
        <dbReference type="ChEBI" id="CHEBI:29950"/>
        <dbReference type="ChEBI" id="CHEBI:50058"/>
        <dbReference type="ChEBI" id="CHEBI:57540"/>
        <dbReference type="ChEBI" id="CHEBI:57945"/>
        <dbReference type="EC" id="1.8.1.8"/>
    </reaction>
</comment>
<evidence type="ECO:0000313" key="8">
    <source>
        <dbReference type="EMBL" id="KAF8819448.1"/>
    </source>
</evidence>
<dbReference type="InterPro" id="IPR012336">
    <property type="entry name" value="Thioredoxin-like_fold"/>
</dbReference>
<evidence type="ECO:0000256" key="4">
    <source>
        <dbReference type="ARBA" id="ARBA00023027"/>
    </source>
</evidence>
<organism evidence="8 9">
    <name type="scientific">Cardiosporidium cionae</name>
    <dbReference type="NCBI Taxonomy" id="476202"/>
    <lineage>
        <taxon>Eukaryota</taxon>
        <taxon>Sar</taxon>
        <taxon>Alveolata</taxon>
        <taxon>Apicomplexa</taxon>
        <taxon>Aconoidasida</taxon>
        <taxon>Nephromycida</taxon>
        <taxon>Cardiosporidium</taxon>
    </lineage>
</organism>
<name>A0ABQ7J641_9APIC</name>
<dbReference type="PANTHER" id="PTHR13871:SF96">
    <property type="entry name" value="THIOREDOXIN DOMAIN-CONTAINING PROTEIN"/>
    <property type="match status" value="1"/>
</dbReference>
<keyword evidence="2" id="KW-0677">Repeat</keyword>